<gene>
    <name evidence="8" type="ORF">G1H10_13900</name>
</gene>
<dbReference type="GO" id="GO:0005948">
    <property type="term" value="C:acetolactate synthase complex"/>
    <property type="evidence" value="ECO:0007669"/>
    <property type="project" value="TreeGrafter"/>
</dbReference>
<protein>
    <submittedName>
        <fullName evidence="8">Thiamine pyrophosphate-binding protein</fullName>
    </submittedName>
</protein>
<dbReference type="CDD" id="cd00568">
    <property type="entry name" value="TPP_enzymes"/>
    <property type="match status" value="1"/>
</dbReference>
<dbReference type="PANTHER" id="PTHR18968">
    <property type="entry name" value="THIAMINE PYROPHOSPHATE ENZYMES"/>
    <property type="match status" value="1"/>
</dbReference>
<evidence type="ECO:0000259" key="7">
    <source>
        <dbReference type="Pfam" id="PF02776"/>
    </source>
</evidence>
<accession>A0A6L9S8B3</accession>
<dbReference type="GO" id="GO:0030976">
    <property type="term" value="F:thiamine pyrophosphate binding"/>
    <property type="evidence" value="ECO:0007669"/>
    <property type="project" value="InterPro"/>
</dbReference>
<dbReference type="GO" id="GO:0009097">
    <property type="term" value="P:isoleucine biosynthetic process"/>
    <property type="evidence" value="ECO:0007669"/>
    <property type="project" value="TreeGrafter"/>
</dbReference>
<dbReference type="InterPro" id="IPR045229">
    <property type="entry name" value="TPP_enz"/>
</dbReference>
<evidence type="ECO:0000256" key="4">
    <source>
        <dbReference type="RuleBase" id="RU362132"/>
    </source>
</evidence>
<dbReference type="GO" id="GO:0050660">
    <property type="term" value="F:flavin adenine dinucleotide binding"/>
    <property type="evidence" value="ECO:0007669"/>
    <property type="project" value="TreeGrafter"/>
</dbReference>
<dbReference type="Pfam" id="PF02776">
    <property type="entry name" value="TPP_enzyme_N"/>
    <property type="match status" value="1"/>
</dbReference>
<reference evidence="8 9" key="1">
    <citation type="submission" date="2020-02" db="EMBL/GenBank/DDBJ databases">
        <authorList>
            <person name="Li X.-J."/>
            <person name="Han X.-M."/>
        </authorList>
    </citation>
    <scope>NUCLEOTIDE SEQUENCE [LARGE SCALE GENOMIC DNA]</scope>
    <source>
        <strain evidence="8 9">CCTCC AB 2017055</strain>
    </source>
</reference>
<comment type="similarity">
    <text evidence="2 4">Belongs to the TPP enzyme family.</text>
</comment>
<dbReference type="Gene3D" id="3.40.50.1220">
    <property type="entry name" value="TPP-binding domain"/>
    <property type="match status" value="1"/>
</dbReference>
<dbReference type="CDD" id="cd07035">
    <property type="entry name" value="TPP_PYR_POX_like"/>
    <property type="match status" value="1"/>
</dbReference>
<sequence length="547" mass="57283">MRVAEAVGRTLAALGADHVFGVVGSGNFYVTNALVVGGCRFVAARHENGAAMMADAFSRVTGRVSVVSLHQGCGLTNALTAVTESAKSHTPVLVVVGDTPPSQRTSNFWIDQAAVVDGLGVEVATVHSARTAVDDAARAYHRAALGRRTVVLNLPLDIQDAECSWSVADIPPATEVIPPGPSPDAVRRVADMLAAAERPLLLGGRGARHAAGAMERLADTCGALLATSAVARGLFASNPWYLDVMGGFATPAAAELTQSADVIVAFGAGLNRWTTRNGTLIGASARVVQIDLDVDAIGFHRPVDVGVVGDTAEVAEAVADRLVARGAAPSGWRNAQTKEVIDAGCDWRVVPYRDVDEPGRIDPRTFTIDVDRRLPSERIVVTDGGNFNGYPAMFLDVPDADGYCLPLAFQSIGLALPAGIGTALARPDRLTVVGVGDGGFMMSLTELDTAVRLELPLVVLVYNDDAYGAEVHHFAPDGEPVDIVRFPSTDIAAIAAGFGCSALTVRSVDDLAGLDRWLAASRRAPLVIDAKIASFPSWVLAHTFADE</sequence>
<dbReference type="RefSeq" id="WP_163738516.1">
    <property type="nucleotide sequence ID" value="NZ_JAAGOA010000008.1"/>
</dbReference>
<dbReference type="InterPro" id="IPR029035">
    <property type="entry name" value="DHS-like_NAD/FAD-binding_dom"/>
</dbReference>
<keyword evidence="9" id="KW-1185">Reference proteome</keyword>
<dbReference type="Pfam" id="PF00205">
    <property type="entry name" value="TPP_enzyme_M"/>
    <property type="match status" value="1"/>
</dbReference>
<feature type="domain" description="Thiamine pyrophosphate enzyme TPP-binding" evidence="6">
    <location>
        <begin position="383"/>
        <end position="529"/>
    </location>
</feature>
<dbReference type="EMBL" id="JAAGOA010000008">
    <property type="protein sequence ID" value="NEE01263.1"/>
    <property type="molecule type" value="Genomic_DNA"/>
</dbReference>
<comment type="cofactor">
    <cofactor evidence="1">
        <name>thiamine diphosphate</name>
        <dbReference type="ChEBI" id="CHEBI:58937"/>
    </cofactor>
</comment>
<dbReference type="InterPro" id="IPR012000">
    <property type="entry name" value="Thiamin_PyroP_enz_cen_dom"/>
</dbReference>
<dbReference type="SUPFAM" id="SSF52518">
    <property type="entry name" value="Thiamin diphosphate-binding fold (THDP-binding)"/>
    <property type="match status" value="2"/>
</dbReference>
<evidence type="ECO:0000256" key="2">
    <source>
        <dbReference type="ARBA" id="ARBA00007812"/>
    </source>
</evidence>
<evidence type="ECO:0000259" key="6">
    <source>
        <dbReference type="Pfam" id="PF02775"/>
    </source>
</evidence>
<dbReference type="GO" id="GO:0000287">
    <property type="term" value="F:magnesium ion binding"/>
    <property type="evidence" value="ECO:0007669"/>
    <property type="project" value="InterPro"/>
</dbReference>
<dbReference type="InterPro" id="IPR011766">
    <property type="entry name" value="TPP_enzyme_TPP-bd"/>
</dbReference>
<evidence type="ECO:0000259" key="5">
    <source>
        <dbReference type="Pfam" id="PF00205"/>
    </source>
</evidence>
<dbReference type="InterPro" id="IPR029061">
    <property type="entry name" value="THDP-binding"/>
</dbReference>
<evidence type="ECO:0000313" key="8">
    <source>
        <dbReference type="EMBL" id="NEE01263.1"/>
    </source>
</evidence>
<dbReference type="InterPro" id="IPR012001">
    <property type="entry name" value="Thiamin_PyroP_enz_TPP-bd_dom"/>
</dbReference>
<dbReference type="Proteomes" id="UP000475214">
    <property type="component" value="Unassembled WGS sequence"/>
</dbReference>
<dbReference type="SUPFAM" id="SSF52467">
    <property type="entry name" value="DHS-like NAD/FAD-binding domain"/>
    <property type="match status" value="1"/>
</dbReference>
<dbReference type="GO" id="GO:0009099">
    <property type="term" value="P:L-valine biosynthetic process"/>
    <property type="evidence" value="ECO:0007669"/>
    <property type="project" value="TreeGrafter"/>
</dbReference>
<dbReference type="AlphaFoldDB" id="A0A6L9S8B3"/>
<keyword evidence="3 4" id="KW-0786">Thiamine pyrophosphate</keyword>
<comment type="caution">
    <text evidence="8">The sequence shown here is derived from an EMBL/GenBank/DDBJ whole genome shotgun (WGS) entry which is preliminary data.</text>
</comment>
<name>A0A6L9S8B3_9ACTN</name>
<dbReference type="PANTHER" id="PTHR18968:SF166">
    <property type="entry name" value="2-HYDROXYACYL-COA LYASE 2"/>
    <property type="match status" value="1"/>
</dbReference>
<feature type="domain" description="Thiamine pyrophosphate enzyme central" evidence="5">
    <location>
        <begin position="186"/>
        <end position="317"/>
    </location>
</feature>
<dbReference type="Gene3D" id="3.40.50.970">
    <property type="match status" value="2"/>
</dbReference>
<evidence type="ECO:0000256" key="1">
    <source>
        <dbReference type="ARBA" id="ARBA00001964"/>
    </source>
</evidence>
<feature type="domain" description="Thiamine pyrophosphate enzyme N-terminal TPP-binding" evidence="7">
    <location>
        <begin position="1"/>
        <end position="105"/>
    </location>
</feature>
<proteinExistence type="inferred from homology"/>
<dbReference type="GO" id="GO:0003984">
    <property type="term" value="F:acetolactate synthase activity"/>
    <property type="evidence" value="ECO:0007669"/>
    <property type="project" value="TreeGrafter"/>
</dbReference>
<evidence type="ECO:0000256" key="3">
    <source>
        <dbReference type="ARBA" id="ARBA00023052"/>
    </source>
</evidence>
<dbReference type="Pfam" id="PF02775">
    <property type="entry name" value="TPP_enzyme_C"/>
    <property type="match status" value="1"/>
</dbReference>
<evidence type="ECO:0000313" key="9">
    <source>
        <dbReference type="Proteomes" id="UP000475214"/>
    </source>
</evidence>
<organism evidence="8 9">
    <name type="scientific">Phytoactinopolyspora halotolerans</name>
    <dbReference type="NCBI Taxonomy" id="1981512"/>
    <lineage>
        <taxon>Bacteria</taxon>
        <taxon>Bacillati</taxon>
        <taxon>Actinomycetota</taxon>
        <taxon>Actinomycetes</taxon>
        <taxon>Jiangellales</taxon>
        <taxon>Jiangellaceae</taxon>
        <taxon>Phytoactinopolyspora</taxon>
    </lineage>
</organism>